<dbReference type="AlphaFoldDB" id="A0A265N9L9"/>
<feature type="domain" description="NERD" evidence="1">
    <location>
        <begin position="37"/>
        <end position="147"/>
    </location>
</feature>
<reference evidence="2 3" key="1">
    <citation type="submission" date="2017-08" db="EMBL/GenBank/DDBJ databases">
        <title>Virgibacillus indicus sp. nov. and Virgibacillus profoundi sp. nov, two moderately halophilic bacteria isolated from marine sediment by using the Microfluidic Streak Plate.</title>
        <authorList>
            <person name="Xu B."/>
            <person name="Hu B."/>
            <person name="Wang J."/>
            <person name="Zhu Y."/>
            <person name="Huang L."/>
            <person name="Du W."/>
            <person name="Huang Y."/>
        </authorList>
    </citation>
    <scope>NUCLEOTIDE SEQUENCE [LARGE SCALE GENOMIC DNA]</scope>
    <source>
        <strain evidence="2 3">IO3-P2-C2</strain>
    </source>
</reference>
<protein>
    <submittedName>
        <fullName evidence="2">Nuclease</fullName>
    </submittedName>
</protein>
<dbReference type="InterPro" id="IPR011528">
    <property type="entry name" value="NERD"/>
</dbReference>
<dbReference type="PROSITE" id="PS50965">
    <property type="entry name" value="NERD"/>
    <property type="match status" value="1"/>
</dbReference>
<name>A0A265N9L9_9BACI</name>
<keyword evidence="3" id="KW-1185">Reference proteome</keyword>
<dbReference type="EMBL" id="NPMS01000004">
    <property type="protein sequence ID" value="OZU88693.1"/>
    <property type="molecule type" value="Genomic_DNA"/>
</dbReference>
<dbReference type="Pfam" id="PF08378">
    <property type="entry name" value="NERD"/>
    <property type="match status" value="1"/>
</dbReference>
<comment type="caution">
    <text evidence="2">The sequence shown here is derived from an EMBL/GenBank/DDBJ whole genome shotgun (WGS) entry which is preliminary data.</text>
</comment>
<evidence type="ECO:0000313" key="2">
    <source>
        <dbReference type="EMBL" id="OZU88693.1"/>
    </source>
</evidence>
<proteinExistence type="predicted"/>
<dbReference type="Proteomes" id="UP000216498">
    <property type="component" value="Unassembled WGS sequence"/>
</dbReference>
<accession>A0A265N9L9</accession>
<evidence type="ECO:0000259" key="1">
    <source>
        <dbReference type="PROSITE" id="PS50965"/>
    </source>
</evidence>
<gene>
    <name evidence="2" type="ORF">CIL03_10415</name>
</gene>
<dbReference type="RefSeq" id="WP_094885785.1">
    <property type="nucleotide sequence ID" value="NZ_NPMS01000004.1"/>
</dbReference>
<evidence type="ECO:0000313" key="3">
    <source>
        <dbReference type="Proteomes" id="UP000216498"/>
    </source>
</evidence>
<organism evidence="2 3">
    <name type="scientific">Virgibacillus indicus</name>
    <dbReference type="NCBI Taxonomy" id="2024554"/>
    <lineage>
        <taxon>Bacteria</taxon>
        <taxon>Bacillati</taxon>
        <taxon>Bacillota</taxon>
        <taxon>Bacilli</taxon>
        <taxon>Bacillales</taxon>
        <taxon>Bacillaceae</taxon>
        <taxon>Virgibacillus</taxon>
    </lineage>
</organism>
<dbReference type="OrthoDB" id="2164794at2"/>
<sequence>MPYKPRVKPQELIILELLNKRKKLTSKEKQHYLNLKKGFEGEMLFDTFTEKLQCECSILNDLLLVVNSTTFQIDSLIIAGERIFFYEVKNYEGDYYYESDKLFKKPKLEILNPLHQLSRSESLLRQLLLSLGFNLQIDASVVFINPNFTLYQAPLDKPIIFPTQVTQYMTNLNTIPSRLTERHKKLAGQLLSLHNSDSPYTQIPSYDYNQLEKGITCLKCHSFSVAVEKRTCVCHKCRYKESVTKAVLRSVKEFQVLFPNEKITSNVIQNWCQVVKSKSSIRRILATNFNSVGKQQWTYYE</sequence>